<dbReference type="InterPro" id="IPR039561">
    <property type="entry name" value="Peptidase_M15C"/>
</dbReference>
<evidence type="ECO:0000313" key="2">
    <source>
        <dbReference type="EMBL" id="CAB4155688.1"/>
    </source>
</evidence>
<keyword evidence="2" id="KW-0645">Protease</keyword>
<feature type="domain" description="Peptidase M15C" evidence="1">
    <location>
        <begin position="127"/>
        <end position="183"/>
    </location>
</feature>
<proteinExistence type="predicted"/>
<name>A0A6J5NFF2_9CAUD</name>
<organism evidence="2">
    <name type="scientific">uncultured Caudovirales phage</name>
    <dbReference type="NCBI Taxonomy" id="2100421"/>
    <lineage>
        <taxon>Viruses</taxon>
        <taxon>Duplodnaviria</taxon>
        <taxon>Heunggongvirae</taxon>
        <taxon>Uroviricota</taxon>
        <taxon>Caudoviricetes</taxon>
        <taxon>Peduoviridae</taxon>
        <taxon>Maltschvirus</taxon>
        <taxon>Maltschvirus maltsch</taxon>
    </lineage>
</organism>
<dbReference type="EMBL" id="LR796630">
    <property type="protein sequence ID" value="CAB4155688.1"/>
    <property type="molecule type" value="Genomic_DNA"/>
</dbReference>
<gene>
    <name evidence="2" type="ORF">UFOVP674_26</name>
</gene>
<keyword evidence="2" id="KW-0378">Hydrolase</keyword>
<dbReference type="GO" id="GO:0004180">
    <property type="term" value="F:carboxypeptidase activity"/>
    <property type="evidence" value="ECO:0007669"/>
    <property type="project" value="UniProtKB-KW"/>
</dbReference>
<sequence length="186" mass="20662">MTQYGIKRIQEKIGTTPDGFWGPKSIAACQRYLRSLMPKPNPWPKTDQKSLTEFYGAAGDQTKLTSINVNGLGIVFNGSQVSWIRCHHKVADSLKRILEDLAKSNPDVLKKYAGVFNDRPMRGGSLPSLHARGAAIDLAPSENSNHRPWPTFATMPFEVMEAFAKEGWLPAGAFWSRDAMHFQATA</sequence>
<protein>
    <submittedName>
        <fullName evidence="2">D-alanyl-D-alanine carboxypeptidase</fullName>
    </submittedName>
</protein>
<reference evidence="2" key="1">
    <citation type="submission" date="2020-04" db="EMBL/GenBank/DDBJ databases">
        <authorList>
            <person name="Chiriac C."/>
            <person name="Salcher M."/>
            <person name="Ghai R."/>
            <person name="Kavagutti S V."/>
        </authorList>
    </citation>
    <scope>NUCLEOTIDE SEQUENCE</scope>
</reference>
<evidence type="ECO:0000259" key="1">
    <source>
        <dbReference type="Pfam" id="PF13539"/>
    </source>
</evidence>
<dbReference type="Pfam" id="PF13539">
    <property type="entry name" value="Peptidase_M15_4"/>
    <property type="match status" value="1"/>
</dbReference>
<dbReference type="InterPro" id="IPR009045">
    <property type="entry name" value="Zn_M74/Hedgehog-like"/>
</dbReference>
<keyword evidence="2" id="KW-0121">Carboxypeptidase</keyword>
<accession>A0A6J5NFF2</accession>
<dbReference type="Gene3D" id="3.30.1380.10">
    <property type="match status" value="1"/>
</dbReference>
<dbReference type="SUPFAM" id="SSF55166">
    <property type="entry name" value="Hedgehog/DD-peptidase"/>
    <property type="match status" value="1"/>
</dbReference>